<dbReference type="KEGG" id="saca:FFV09_08730"/>
<feature type="domain" description="FAD/NAD(P)-binding" evidence="8">
    <location>
        <begin position="1"/>
        <end position="305"/>
    </location>
</feature>
<evidence type="ECO:0000256" key="6">
    <source>
        <dbReference type="ARBA" id="ARBA00023284"/>
    </source>
</evidence>
<evidence type="ECO:0000259" key="7">
    <source>
        <dbReference type="Pfam" id="PF02852"/>
    </source>
</evidence>
<sequence length="464" mass="51267">MKIAVIGCTHAGTAAIVRTAKLYPDAEITVYERNDNISFLSCGIALYVGGVVKDPNGLFYSSPEHLAALGVQTRMRHEVLNVDAAGKTLTVRNLETGEEFGDTFDKLIVTTGSWPIIPKFEGIELENIILSKNFNHSNTIIEKAKTAKNVVVIGAGYIGVELVEAFEMNGKEVTLIDAEKRILSKYLDAEFTDRIEDSLTEKGITLALDEKVERFEGKDGKVQKIITTKGEHEADLVILCIGFRPNTELLKDQVDMLPNGAILVDNYMETSVKDVYAAGDSCAIRYNPTGKAAYIPLATNAVRMGTLVAMNLVEKKIAYMGTQGTSGIKIYEDNIAATGMTETAAREAGLDIATATFEDNYRPEFMPEFEKATFKIVFEKDSRRIVGAQLMSKVDLTQSINTLSVCIQNKMTVEELAFVDFFFQPHYNKPWNYLNSLGFAAMEAQPVEEREEKAARSVQKQTQA</sequence>
<dbReference type="PRINTS" id="PR00368">
    <property type="entry name" value="FADPNR"/>
</dbReference>
<dbReference type="RefSeq" id="WP_141447476.1">
    <property type="nucleotide sequence ID" value="NZ_CP041217.1"/>
</dbReference>
<dbReference type="InterPro" id="IPR023753">
    <property type="entry name" value="FAD/NAD-binding_dom"/>
</dbReference>
<evidence type="ECO:0000256" key="2">
    <source>
        <dbReference type="ARBA" id="ARBA00009130"/>
    </source>
</evidence>
<evidence type="ECO:0000256" key="4">
    <source>
        <dbReference type="ARBA" id="ARBA00022827"/>
    </source>
</evidence>
<dbReference type="Gene3D" id="3.50.50.60">
    <property type="entry name" value="FAD/NAD(P)-binding domain"/>
    <property type="match status" value="2"/>
</dbReference>
<dbReference type="Pfam" id="PF02852">
    <property type="entry name" value="Pyr_redox_dim"/>
    <property type="match status" value="1"/>
</dbReference>
<keyword evidence="5" id="KW-0560">Oxidoreductase</keyword>
<dbReference type="Proteomes" id="UP000316968">
    <property type="component" value="Chromosome"/>
</dbReference>
<dbReference type="PANTHER" id="PTHR43429">
    <property type="entry name" value="PYRIDINE NUCLEOTIDE-DISULFIDE OXIDOREDUCTASE DOMAIN-CONTAINING"/>
    <property type="match status" value="1"/>
</dbReference>
<feature type="domain" description="Pyridine nucleotide-disulphide oxidoreductase dimerisation" evidence="7">
    <location>
        <begin position="334"/>
        <end position="428"/>
    </location>
</feature>
<keyword evidence="3" id="KW-0285">Flavoprotein</keyword>
<dbReference type="EMBL" id="CP041217">
    <property type="protein sequence ID" value="QDH20928.1"/>
    <property type="molecule type" value="Genomic_DNA"/>
</dbReference>
<evidence type="ECO:0000256" key="3">
    <source>
        <dbReference type="ARBA" id="ARBA00022630"/>
    </source>
</evidence>
<gene>
    <name evidence="9" type="ORF">FFV09_08730</name>
</gene>
<dbReference type="GO" id="GO:0016491">
    <property type="term" value="F:oxidoreductase activity"/>
    <property type="evidence" value="ECO:0007669"/>
    <property type="project" value="UniProtKB-KW"/>
</dbReference>
<dbReference type="SUPFAM" id="SSF55424">
    <property type="entry name" value="FAD/NAD-linked reductases, dimerisation (C-terminal) domain"/>
    <property type="match status" value="1"/>
</dbReference>
<dbReference type="OrthoDB" id="9802028at2"/>
<comment type="similarity">
    <text evidence="2">Belongs to the class-III pyridine nucleotide-disulfide oxidoreductase family.</text>
</comment>
<keyword evidence="4" id="KW-0274">FAD</keyword>
<dbReference type="Gene3D" id="3.30.390.30">
    <property type="match status" value="1"/>
</dbReference>
<dbReference type="SUPFAM" id="SSF51905">
    <property type="entry name" value="FAD/NAD(P)-binding domain"/>
    <property type="match status" value="1"/>
</dbReference>
<dbReference type="InterPro" id="IPR036188">
    <property type="entry name" value="FAD/NAD-bd_sf"/>
</dbReference>
<dbReference type="PRINTS" id="PR00411">
    <property type="entry name" value="PNDRDTASEI"/>
</dbReference>
<evidence type="ECO:0000256" key="1">
    <source>
        <dbReference type="ARBA" id="ARBA00001974"/>
    </source>
</evidence>
<evidence type="ECO:0000256" key="5">
    <source>
        <dbReference type="ARBA" id="ARBA00023002"/>
    </source>
</evidence>
<organism evidence="9 10">
    <name type="scientific">Saccharibacillus brassicae</name>
    <dbReference type="NCBI Taxonomy" id="2583377"/>
    <lineage>
        <taxon>Bacteria</taxon>
        <taxon>Bacillati</taxon>
        <taxon>Bacillota</taxon>
        <taxon>Bacilli</taxon>
        <taxon>Bacillales</taxon>
        <taxon>Paenibacillaceae</taxon>
        <taxon>Saccharibacillus</taxon>
    </lineage>
</organism>
<evidence type="ECO:0000313" key="9">
    <source>
        <dbReference type="EMBL" id="QDH20928.1"/>
    </source>
</evidence>
<dbReference type="Pfam" id="PF07992">
    <property type="entry name" value="Pyr_redox_2"/>
    <property type="match status" value="1"/>
</dbReference>
<accession>A0A4Y6UWL5</accession>
<evidence type="ECO:0000313" key="10">
    <source>
        <dbReference type="Proteomes" id="UP000316968"/>
    </source>
</evidence>
<reference evidence="9 10" key="1">
    <citation type="submission" date="2019-06" db="EMBL/GenBank/DDBJ databases">
        <title>Saccharibacillus brassicae sp. nov., an endophytic bacterium isolated from Chinese cabbage seeds (Brassica pekinensis).</title>
        <authorList>
            <person name="Jiang L."/>
            <person name="Lee J."/>
            <person name="Kim S.W."/>
        </authorList>
    </citation>
    <scope>NUCLEOTIDE SEQUENCE [LARGE SCALE GENOMIC DNA]</scope>
    <source>
        <strain evidence="10">KCTC 43072 / ATSA2</strain>
    </source>
</reference>
<dbReference type="AlphaFoldDB" id="A0A4Y6UWL5"/>
<dbReference type="PANTHER" id="PTHR43429:SF1">
    <property type="entry name" value="NAD(P)H SULFUR OXIDOREDUCTASE (COA-DEPENDENT)"/>
    <property type="match status" value="1"/>
</dbReference>
<dbReference type="InterPro" id="IPR004099">
    <property type="entry name" value="Pyr_nucl-diS_OxRdtase_dimer"/>
</dbReference>
<dbReference type="InterPro" id="IPR016156">
    <property type="entry name" value="FAD/NAD-linked_Rdtase_dimer_sf"/>
</dbReference>
<keyword evidence="6" id="KW-0676">Redox-active center</keyword>
<proteinExistence type="inferred from homology"/>
<comment type="cofactor">
    <cofactor evidence="1">
        <name>FAD</name>
        <dbReference type="ChEBI" id="CHEBI:57692"/>
    </cofactor>
</comment>
<name>A0A4Y6UWL5_SACBS</name>
<dbReference type="InterPro" id="IPR050260">
    <property type="entry name" value="FAD-bd_OxRdtase"/>
</dbReference>
<evidence type="ECO:0000259" key="8">
    <source>
        <dbReference type="Pfam" id="PF07992"/>
    </source>
</evidence>
<protein>
    <submittedName>
        <fullName evidence="9">NADH oxidase</fullName>
    </submittedName>
</protein>
<keyword evidence="10" id="KW-1185">Reference proteome</keyword>